<dbReference type="InterPro" id="IPR036864">
    <property type="entry name" value="Zn2-C6_fun-type_DNA-bd_sf"/>
</dbReference>
<feature type="region of interest" description="Disordered" evidence="3">
    <location>
        <begin position="222"/>
        <end position="254"/>
    </location>
</feature>
<feature type="compositionally biased region" description="Pro residues" evidence="3">
    <location>
        <begin position="63"/>
        <end position="79"/>
    </location>
</feature>
<feature type="compositionally biased region" description="Low complexity" evidence="3">
    <location>
        <begin position="17"/>
        <end position="30"/>
    </location>
</feature>
<dbReference type="CDD" id="cd12148">
    <property type="entry name" value="fungal_TF_MHR"/>
    <property type="match status" value="1"/>
</dbReference>
<comment type="caution">
    <text evidence="5">The sequence shown here is derived from an EMBL/GenBank/DDBJ whole genome shotgun (WGS) entry which is preliminary data.</text>
</comment>
<dbReference type="Pfam" id="PF04082">
    <property type="entry name" value="Fungal_trans"/>
    <property type="match status" value="1"/>
</dbReference>
<sequence length="923" mass="96834">MAGQSHNAYPRSPNLDARSYGSSSVSSAASPNPVQRQYLGDVMGSSRVDLAAAAAAAATASGLPPPPPQNAASPDPSPGSGPGSGGYPTYAPMSSGSAFGRDSIASTESPTGTPGPSHAHLAGGGAGTPGSSAGGGGSSLSQKRAYRQRRKDPSCDACRERKVKCDATETASCSECSSRNVKCQFTKETNRRMSSIKQVQDLEKQVYQVRKENSTLRRRLEGRGLTAAGGGGGSVAGDTMDLADSEPPPPDEMAASLTLQLPAVGADPKRTQRPAPVPGLSPATRHGLRDYSRGVFKPPAQHRPPPPSHMLFDPPRPDLPRRETAEHLLLAYYRLAHPMFPMIHWPTFQASVDRMYAAGAGAGAATNPARGVPSGFLAMFFAVLAAGSLFTPEEPTGGTSFYRPADLLEAARATMDPWANECDLDVARATVLTAMCLNEMNLRTAAGRAVAAAVRMGQDLGLHTETGPWPVIEGEMRRRTWWATYILDRAVASELGVPPLINDADADVSLPVGVDDQYIRPDGMLVPADAQPLTHSLLAVIHVVRCYSALFAALSEPVVPQHRIAAFEHHMGRCLESSFPPQCYPTSQLSLAPHFLGPLAYLLHARMLLHRHNLGTRAPPPARLLAVEACTHVALDTAVLVQRAATSAADPCVATSLLATHLFRCTLFLLLTGYIDQAAACIRLLASTSTRRDVAVPCGRYLTMFVSVLKPKRAEHVDYVQRNYPASLRTPQDHHAALLQSLASDEDILALVSSDLQASLDHSWAWSEHGSTPAAAAAAATAAPTAGGGGSNTGSGIASSSLYSSEARTGLSPNDMRNWGGWARLEAAVLALASNATPTSATSLSSAAAAVTAPPGSSWSALPPSRPPSAPELPRISGVPRYATASPASRMVVEPSSTSGNPPGATDFPSKRGTDRLSIANII</sequence>
<keyword evidence="1" id="KW-0479">Metal-binding</keyword>
<evidence type="ECO:0000256" key="1">
    <source>
        <dbReference type="ARBA" id="ARBA00022723"/>
    </source>
</evidence>
<organism evidence="5 6">
    <name type="scientific">Geosmithia morbida</name>
    <dbReference type="NCBI Taxonomy" id="1094350"/>
    <lineage>
        <taxon>Eukaryota</taxon>
        <taxon>Fungi</taxon>
        <taxon>Dikarya</taxon>
        <taxon>Ascomycota</taxon>
        <taxon>Pezizomycotina</taxon>
        <taxon>Sordariomycetes</taxon>
        <taxon>Hypocreomycetidae</taxon>
        <taxon>Hypocreales</taxon>
        <taxon>Bionectriaceae</taxon>
        <taxon>Geosmithia</taxon>
    </lineage>
</organism>
<dbReference type="GeneID" id="55972695"/>
<dbReference type="Pfam" id="PF00172">
    <property type="entry name" value="Zn_clus"/>
    <property type="match status" value="1"/>
</dbReference>
<dbReference type="InterPro" id="IPR007219">
    <property type="entry name" value="XnlR_reg_dom"/>
</dbReference>
<feature type="region of interest" description="Disordered" evidence="3">
    <location>
        <begin position="52"/>
        <end position="161"/>
    </location>
</feature>
<evidence type="ECO:0000256" key="2">
    <source>
        <dbReference type="ARBA" id="ARBA00023242"/>
    </source>
</evidence>
<dbReference type="SMART" id="SM00906">
    <property type="entry name" value="Fungal_trans"/>
    <property type="match status" value="1"/>
</dbReference>
<dbReference type="AlphaFoldDB" id="A0A9P5D6Q9"/>
<feature type="compositionally biased region" description="Low complexity" evidence="3">
    <location>
        <begin position="52"/>
        <end position="62"/>
    </location>
</feature>
<evidence type="ECO:0000259" key="4">
    <source>
        <dbReference type="PROSITE" id="PS50048"/>
    </source>
</evidence>
<dbReference type="PROSITE" id="PS50048">
    <property type="entry name" value="ZN2_CY6_FUNGAL_2"/>
    <property type="match status" value="1"/>
</dbReference>
<dbReference type="InterPro" id="IPR050987">
    <property type="entry name" value="AtrR-like"/>
</dbReference>
<feature type="region of interest" description="Disordered" evidence="3">
    <location>
        <begin position="853"/>
        <end position="923"/>
    </location>
</feature>
<feature type="compositionally biased region" description="Polar residues" evidence="3">
    <location>
        <begin position="104"/>
        <end position="114"/>
    </location>
</feature>
<reference evidence="5" key="1">
    <citation type="submission" date="2020-03" db="EMBL/GenBank/DDBJ databases">
        <title>Site-based positive gene gene selection in Geosmithia morbida across the United States reveals a broad range of putative effectors and factors for local host and environmental adapation.</title>
        <authorList>
            <person name="Onufrak A."/>
            <person name="Murdoch R.W."/>
            <person name="Gazis R."/>
            <person name="Huff M."/>
            <person name="Staton M."/>
            <person name="Klingeman W."/>
            <person name="Hadziabdic D."/>
        </authorList>
    </citation>
    <scope>NUCLEOTIDE SEQUENCE</scope>
    <source>
        <strain evidence="5">1262</strain>
    </source>
</reference>
<dbReference type="RefSeq" id="XP_035322421.1">
    <property type="nucleotide sequence ID" value="XM_035468440.1"/>
</dbReference>
<dbReference type="GO" id="GO:0003677">
    <property type="term" value="F:DNA binding"/>
    <property type="evidence" value="ECO:0007669"/>
    <property type="project" value="InterPro"/>
</dbReference>
<protein>
    <submittedName>
        <fullName evidence="5">Fungal trans</fullName>
    </submittedName>
</protein>
<gene>
    <name evidence="5" type="ORF">GMORB2_6470</name>
</gene>
<dbReference type="SUPFAM" id="SSF57701">
    <property type="entry name" value="Zn2/Cys6 DNA-binding domain"/>
    <property type="match status" value="1"/>
</dbReference>
<dbReference type="OrthoDB" id="2110361at2759"/>
<evidence type="ECO:0000313" key="5">
    <source>
        <dbReference type="EMBL" id="KAF4123769.1"/>
    </source>
</evidence>
<dbReference type="SMART" id="SM00066">
    <property type="entry name" value="GAL4"/>
    <property type="match status" value="1"/>
</dbReference>
<dbReference type="CDD" id="cd00067">
    <property type="entry name" value="GAL4"/>
    <property type="match status" value="1"/>
</dbReference>
<feature type="region of interest" description="Disordered" evidence="3">
    <location>
        <begin position="267"/>
        <end position="319"/>
    </location>
</feature>
<feature type="compositionally biased region" description="Low complexity" evidence="3">
    <location>
        <begin position="853"/>
        <end position="863"/>
    </location>
</feature>
<dbReference type="GO" id="GO:0008270">
    <property type="term" value="F:zinc ion binding"/>
    <property type="evidence" value="ECO:0007669"/>
    <property type="project" value="InterPro"/>
</dbReference>
<dbReference type="PANTHER" id="PTHR46910:SF1">
    <property type="entry name" value="MISCELLANEOUS ZN(II)2CYS6 TRANSCRIPTION FACTOR (EUROFUNG)-RELATED"/>
    <property type="match status" value="1"/>
</dbReference>
<dbReference type="InterPro" id="IPR001138">
    <property type="entry name" value="Zn2Cys6_DnaBD"/>
</dbReference>
<accession>A0A9P5D6Q9</accession>
<evidence type="ECO:0000256" key="3">
    <source>
        <dbReference type="SAM" id="MobiDB-lite"/>
    </source>
</evidence>
<dbReference type="PANTHER" id="PTHR46910">
    <property type="entry name" value="TRANSCRIPTION FACTOR PDR1"/>
    <property type="match status" value="1"/>
</dbReference>
<dbReference type="EMBL" id="JAANYQ010000006">
    <property type="protein sequence ID" value="KAF4123769.1"/>
    <property type="molecule type" value="Genomic_DNA"/>
</dbReference>
<keyword evidence="6" id="KW-1185">Reference proteome</keyword>
<evidence type="ECO:0000313" key="6">
    <source>
        <dbReference type="Proteomes" id="UP000749293"/>
    </source>
</evidence>
<dbReference type="Proteomes" id="UP000749293">
    <property type="component" value="Unassembled WGS sequence"/>
</dbReference>
<name>A0A9P5D6Q9_9HYPO</name>
<feature type="domain" description="Zn(2)-C6 fungal-type" evidence="4">
    <location>
        <begin position="154"/>
        <end position="185"/>
    </location>
</feature>
<dbReference type="GO" id="GO:0000981">
    <property type="term" value="F:DNA-binding transcription factor activity, RNA polymerase II-specific"/>
    <property type="evidence" value="ECO:0007669"/>
    <property type="project" value="InterPro"/>
</dbReference>
<feature type="compositionally biased region" description="Basic and acidic residues" evidence="3">
    <location>
        <begin position="151"/>
        <end position="161"/>
    </location>
</feature>
<dbReference type="PROSITE" id="PS00463">
    <property type="entry name" value="ZN2_CY6_FUNGAL_1"/>
    <property type="match status" value="1"/>
</dbReference>
<feature type="region of interest" description="Disordered" evidence="3">
    <location>
        <begin position="1"/>
        <end position="33"/>
    </location>
</feature>
<feature type="compositionally biased region" description="Gly residues" evidence="3">
    <location>
        <begin position="122"/>
        <end position="138"/>
    </location>
</feature>
<dbReference type="GO" id="GO:0006351">
    <property type="term" value="P:DNA-templated transcription"/>
    <property type="evidence" value="ECO:0007669"/>
    <property type="project" value="InterPro"/>
</dbReference>
<dbReference type="Gene3D" id="4.10.240.10">
    <property type="entry name" value="Zn(2)-C6 fungal-type DNA-binding domain"/>
    <property type="match status" value="1"/>
</dbReference>
<keyword evidence="2" id="KW-0539">Nucleus</keyword>
<proteinExistence type="predicted"/>